<evidence type="ECO:0000259" key="2">
    <source>
        <dbReference type="Pfam" id="PF05267"/>
    </source>
</evidence>
<keyword evidence="4" id="KW-1185">Reference proteome</keyword>
<dbReference type="EMBL" id="CH940648">
    <property type="protein sequence ID" value="KRF80121.1"/>
    <property type="molecule type" value="Genomic_DNA"/>
</dbReference>
<protein>
    <submittedName>
        <fullName evidence="3">Uncharacterized protein, isoform B</fullName>
    </submittedName>
</protein>
<dbReference type="FunCoup" id="A0A0Q9W4S4">
    <property type="interactions" value="4"/>
</dbReference>
<dbReference type="Pfam" id="PF05267">
    <property type="entry name" value="DUF725"/>
    <property type="match status" value="1"/>
</dbReference>
<dbReference type="Proteomes" id="UP000008792">
    <property type="component" value="Unassembled WGS sequence"/>
</dbReference>
<gene>
    <name evidence="3" type="primary">Dvir\GJ20200</name>
    <name evidence="3" type="ORF">Dvir_GJ20200</name>
</gene>
<feature type="chain" id="PRO_5006386468" evidence="1">
    <location>
        <begin position="20"/>
        <end position="190"/>
    </location>
</feature>
<evidence type="ECO:0000256" key="1">
    <source>
        <dbReference type="SAM" id="SignalP"/>
    </source>
</evidence>
<organism evidence="3 4">
    <name type="scientific">Drosophila virilis</name>
    <name type="common">Fruit fly</name>
    <dbReference type="NCBI Taxonomy" id="7244"/>
    <lineage>
        <taxon>Eukaryota</taxon>
        <taxon>Metazoa</taxon>
        <taxon>Ecdysozoa</taxon>
        <taxon>Arthropoda</taxon>
        <taxon>Hexapoda</taxon>
        <taxon>Insecta</taxon>
        <taxon>Pterygota</taxon>
        <taxon>Neoptera</taxon>
        <taxon>Endopterygota</taxon>
        <taxon>Diptera</taxon>
        <taxon>Brachycera</taxon>
        <taxon>Muscomorpha</taxon>
        <taxon>Ephydroidea</taxon>
        <taxon>Drosophilidae</taxon>
        <taxon>Drosophila</taxon>
    </lineage>
</organism>
<evidence type="ECO:0000313" key="3">
    <source>
        <dbReference type="EMBL" id="KRF80121.1"/>
    </source>
</evidence>
<proteinExistence type="predicted"/>
<feature type="domain" description="Protein TsetseEP" evidence="2">
    <location>
        <begin position="43"/>
        <end position="161"/>
    </location>
</feature>
<name>A0A0Q9W4S4_DROVI</name>
<dbReference type="AlphaFoldDB" id="A0A0Q9W4S4"/>
<evidence type="ECO:0000313" key="4">
    <source>
        <dbReference type="Proteomes" id="UP000008792"/>
    </source>
</evidence>
<feature type="signal peptide" evidence="1">
    <location>
        <begin position="1"/>
        <end position="19"/>
    </location>
</feature>
<accession>A0A0Q9W4S4</accession>
<dbReference type="OrthoDB" id="8058973at2759"/>
<sequence length="190" mass="21135">MKIVFITLLLSQLLTLQHAQEPRSLNSLTVYLESHDLAGVGNTKKCFASYLPQLEQVGANWSTAYSGCQRQADTVRDTVLSKLGGEQNLMREAALRIDSYIDSCLRITNVLDYFNCFAKLSKQQLATMYAISFNASENALSLTQQLNGIDVNRYLCTNRTEESYVLGTARIFDALDKCLQLAANSAKTTD</sequence>
<keyword evidence="1" id="KW-0732">Signal</keyword>
<dbReference type="InParanoid" id="A0A0Q9W4S4"/>
<dbReference type="InterPro" id="IPR007931">
    <property type="entry name" value="TsetseEP"/>
</dbReference>
<reference evidence="3 4" key="1">
    <citation type="journal article" date="2007" name="Nature">
        <title>Evolution of genes and genomes on the Drosophila phylogeny.</title>
        <authorList>
            <consortium name="Drosophila 12 Genomes Consortium"/>
            <person name="Clark A.G."/>
            <person name="Eisen M.B."/>
            <person name="Smith D.R."/>
            <person name="Bergman C.M."/>
            <person name="Oliver B."/>
            <person name="Markow T.A."/>
            <person name="Kaufman T.C."/>
            <person name="Kellis M."/>
            <person name="Gelbart W."/>
            <person name="Iyer V.N."/>
            <person name="Pollard D.A."/>
            <person name="Sackton T.B."/>
            <person name="Larracuente A.M."/>
            <person name="Singh N.D."/>
            <person name="Abad J.P."/>
            <person name="Abt D.N."/>
            <person name="Adryan B."/>
            <person name="Aguade M."/>
            <person name="Akashi H."/>
            <person name="Anderson W.W."/>
            <person name="Aquadro C.F."/>
            <person name="Ardell D.H."/>
            <person name="Arguello R."/>
            <person name="Artieri C.G."/>
            <person name="Barbash D.A."/>
            <person name="Barker D."/>
            <person name="Barsanti P."/>
            <person name="Batterham P."/>
            <person name="Batzoglou S."/>
            <person name="Begun D."/>
            <person name="Bhutkar A."/>
            <person name="Blanco E."/>
            <person name="Bosak S.A."/>
            <person name="Bradley R.K."/>
            <person name="Brand A.D."/>
            <person name="Brent M.R."/>
            <person name="Brooks A.N."/>
            <person name="Brown R.H."/>
            <person name="Butlin R.K."/>
            <person name="Caggese C."/>
            <person name="Calvi B.R."/>
            <person name="Bernardo de Carvalho A."/>
            <person name="Caspi A."/>
            <person name="Castrezana S."/>
            <person name="Celniker S.E."/>
            <person name="Chang J.L."/>
            <person name="Chapple C."/>
            <person name="Chatterji S."/>
            <person name="Chinwalla A."/>
            <person name="Civetta A."/>
            <person name="Clifton S.W."/>
            <person name="Comeron J.M."/>
            <person name="Costello J.C."/>
            <person name="Coyne J.A."/>
            <person name="Daub J."/>
            <person name="David R.G."/>
            <person name="Delcher A.L."/>
            <person name="Delehaunty K."/>
            <person name="Do C.B."/>
            <person name="Ebling H."/>
            <person name="Edwards K."/>
            <person name="Eickbush T."/>
            <person name="Evans J.D."/>
            <person name="Filipski A."/>
            <person name="Findeiss S."/>
            <person name="Freyhult E."/>
            <person name="Fulton L."/>
            <person name="Fulton R."/>
            <person name="Garcia A.C."/>
            <person name="Gardiner A."/>
            <person name="Garfield D.A."/>
            <person name="Garvin B.E."/>
            <person name="Gibson G."/>
            <person name="Gilbert D."/>
            <person name="Gnerre S."/>
            <person name="Godfrey J."/>
            <person name="Good R."/>
            <person name="Gotea V."/>
            <person name="Gravely B."/>
            <person name="Greenberg A.J."/>
            <person name="Griffiths-Jones S."/>
            <person name="Gross S."/>
            <person name="Guigo R."/>
            <person name="Gustafson E.A."/>
            <person name="Haerty W."/>
            <person name="Hahn M.W."/>
            <person name="Halligan D.L."/>
            <person name="Halpern A.L."/>
            <person name="Halter G.M."/>
            <person name="Han M.V."/>
            <person name="Heger A."/>
            <person name="Hillier L."/>
            <person name="Hinrichs A.S."/>
            <person name="Holmes I."/>
            <person name="Hoskins R.A."/>
            <person name="Hubisz M.J."/>
            <person name="Hultmark D."/>
            <person name="Huntley M.A."/>
            <person name="Jaffe D.B."/>
            <person name="Jagadeeshan S."/>
            <person name="Jeck W.R."/>
            <person name="Johnson J."/>
            <person name="Jones C.D."/>
            <person name="Jordan W.C."/>
            <person name="Karpen G.H."/>
            <person name="Kataoka E."/>
            <person name="Keightley P.D."/>
            <person name="Kheradpour P."/>
            <person name="Kirkness E.F."/>
            <person name="Koerich L.B."/>
            <person name="Kristiansen K."/>
            <person name="Kudrna D."/>
            <person name="Kulathinal R.J."/>
            <person name="Kumar S."/>
            <person name="Kwok R."/>
            <person name="Lander E."/>
            <person name="Langley C.H."/>
            <person name="Lapoint R."/>
            <person name="Lazzaro B.P."/>
            <person name="Lee S.J."/>
            <person name="Levesque L."/>
            <person name="Li R."/>
            <person name="Lin C.F."/>
            <person name="Lin M.F."/>
            <person name="Lindblad-Toh K."/>
            <person name="Llopart A."/>
            <person name="Long M."/>
            <person name="Low L."/>
            <person name="Lozovsky E."/>
            <person name="Lu J."/>
            <person name="Luo M."/>
            <person name="Machado C.A."/>
            <person name="Makalowski W."/>
            <person name="Marzo M."/>
            <person name="Matsuda M."/>
            <person name="Matzkin L."/>
            <person name="McAllister B."/>
            <person name="McBride C.S."/>
            <person name="McKernan B."/>
            <person name="McKernan K."/>
            <person name="Mendez-Lago M."/>
            <person name="Minx P."/>
            <person name="Mollenhauer M.U."/>
            <person name="Montooth K."/>
            <person name="Mount S.M."/>
            <person name="Mu X."/>
            <person name="Myers E."/>
            <person name="Negre B."/>
            <person name="Newfeld S."/>
            <person name="Nielsen R."/>
            <person name="Noor M.A."/>
            <person name="O'Grady P."/>
            <person name="Pachter L."/>
            <person name="Papaceit M."/>
            <person name="Parisi M.J."/>
            <person name="Parisi M."/>
            <person name="Parts L."/>
            <person name="Pedersen J.S."/>
            <person name="Pesole G."/>
            <person name="Phillippy A.M."/>
            <person name="Ponting C.P."/>
            <person name="Pop M."/>
            <person name="Porcelli D."/>
            <person name="Powell J.R."/>
            <person name="Prohaska S."/>
            <person name="Pruitt K."/>
            <person name="Puig M."/>
            <person name="Quesneville H."/>
            <person name="Ram K.R."/>
            <person name="Rand D."/>
            <person name="Rasmussen M.D."/>
            <person name="Reed L.K."/>
            <person name="Reenan R."/>
            <person name="Reily A."/>
            <person name="Remington K.A."/>
            <person name="Rieger T.T."/>
            <person name="Ritchie M.G."/>
            <person name="Robin C."/>
            <person name="Rogers Y.H."/>
            <person name="Rohde C."/>
            <person name="Rozas J."/>
            <person name="Rubenfield M.J."/>
            <person name="Ruiz A."/>
            <person name="Russo S."/>
            <person name="Salzberg S.L."/>
            <person name="Sanchez-Gracia A."/>
            <person name="Saranga D.J."/>
            <person name="Sato H."/>
            <person name="Schaeffer S.W."/>
            <person name="Schatz M.C."/>
            <person name="Schlenke T."/>
            <person name="Schwartz R."/>
            <person name="Segarra C."/>
            <person name="Singh R.S."/>
            <person name="Sirot L."/>
            <person name="Sirota M."/>
            <person name="Sisneros N.B."/>
            <person name="Smith C.D."/>
            <person name="Smith T.F."/>
            <person name="Spieth J."/>
            <person name="Stage D.E."/>
            <person name="Stark A."/>
            <person name="Stephan W."/>
            <person name="Strausberg R.L."/>
            <person name="Strempel S."/>
            <person name="Sturgill D."/>
            <person name="Sutton G."/>
            <person name="Sutton G.G."/>
            <person name="Tao W."/>
            <person name="Teichmann S."/>
            <person name="Tobari Y.N."/>
            <person name="Tomimura Y."/>
            <person name="Tsolas J.M."/>
            <person name="Valente V.L."/>
            <person name="Venter E."/>
            <person name="Venter J.C."/>
            <person name="Vicario S."/>
            <person name="Vieira F.G."/>
            <person name="Vilella A.J."/>
            <person name="Villasante A."/>
            <person name="Walenz B."/>
            <person name="Wang J."/>
            <person name="Wasserman M."/>
            <person name="Watts T."/>
            <person name="Wilson D."/>
            <person name="Wilson R.K."/>
            <person name="Wing R.A."/>
            <person name="Wolfner M.F."/>
            <person name="Wong A."/>
            <person name="Wong G.K."/>
            <person name="Wu C.I."/>
            <person name="Wu G."/>
            <person name="Yamamoto D."/>
            <person name="Yang H.P."/>
            <person name="Yang S.P."/>
            <person name="Yorke J.A."/>
            <person name="Yoshida K."/>
            <person name="Zdobnov E."/>
            <person name="Zhang P."/>
            <person name="Zhang Y."/>
            <person name="Zimin A.V."/>
            <person name="Baldwin J."/>
            <person name="Abdouelleil A."/>
            <person name="Abdulkadir J."/>
            <person name="Abebe A."/>
            <person name="Abera B."/>
            <person name="Abreu J."/>
            <person name="Acer S.C."/>
            <person name="Aftuck L."/>
            <person name="Alexander A."/>
            <person name="An P."/>
            <person name="Anderson E."/>
            <person name="Anderson S."/>
            <person name="Arachi H."/>
            <person name="Azer M."/>
            <person name="Bachantsang P."/>
            <person name="Barry A."/>
            <person name="Bayul T."/>
            <person name="Berlin A."/>
            <person name="Bessette D."/>
            <person name="Bloom T."/>
            <person name="Blye J."/>
            <person name="Boguslavskiy L."/>
            <person name="Bonnet C."/>
            <person name="Boukhgalter B."/>
            <person name="Bourzgui I."/>
            <person name="Brown A."/>
            <person name="Cahill P."/>
            <person name="Channer S."/>
            <person name="Cheshatsang Y."/>
            <person name="Chuda L."/>
            <person name="Citroen M."/>
            <person name="Collymore A."/>
            <person name="Cooke P."/>
            <person name="Costello M."/>
            <person name="D'Aco K."/>
            <person name="Daza R."/>
            <person name="De Haan G."/>
            <person name="DeGray S."/>
            <person name="DeMaso C."/>
            <person name="Dhargay N."/>
            <person name="Dooley K."/>
            <person name="Dooley E."/>
            <person name="Doricent M."/>
            <person name="Dorje P."/>
            <person name="Dorjee K."/>
            <person name="Dupes A."/>
            <person name="Elong R."/>
            <person name="Falk J."/>
            <person name="Farina A."/>
            <person name="Faro S."/>
            <person name="Ferguson D."/>
            <person name="Fisher S."/>
            <person name="Foley C.D."/>
            <person name="Franke A."/>
            <person name="Friedrich D."/>
            <person name="Gadbois L."/>
            <person name="Gearin G."/>
            <person name="Gearin C.R."/>
            <person name="Giannoukos G."/>
            <person name="Goode T."/>
            <person name="Graham J."/>
            <person name="Grandbois E."/>
            <person name="Grewal S."/>
            <person name="Gyaltsen K."/>
            <person name="Hafez N."/>
            <person name="Hagos B."/>
            <person name="Hall J."/>
            <person name="Henson C."/>
            <person name="Hollinger A."/>
            <person name="Honan T."/>
            <person name="Huard M.D."/>
            <person name="Hughes L."/>
            <person name="Hurhula B."/>
            <person name="Husby M.E."/>
            <person name="Kamat A."/>
            <person name="Kanga B."/>
            <person name="Kashin S."/>
            <person name="Khazanovich D."/>
            <person name="Kisner P."/>
            <person name="Lance K."/>
            <person name="Lara M."/>
            <person name="Lee W."/>
            <person name="Lennon N."/>
            <person name="Letendre F."/>
            <person name="LeVine R."/>
            <person name="Lipovsky A."/>
            <person name="Liu X."/>
            <person name="Liu J."/>
            <person name="Liu S."/>
            <person name="Lokyitsang T."/>
            <person name="Lokyitsang Y."/>
            <person name="Lubonja R."/>
            <person name="Lui A."/>
            <person name="MacDonald P."/>
            <person name="Magnisalis V."/>
            <person name="Maru K."/>
            <person name="Matthews C."/>
            <person name="McCusker W."/>
            <person name="McDonough S."/>
            <person name="Mehta T."/>
            <person name="Meldrim J."/>
            <person name="Meneus L."/>
            <person name="Mihai O."/>
            <person name="Mihalev A."/>
            <person name="Mihova T."/>
            <person name="Mittelman R."/>
            <person name="Mlenga V."/>
            <person name="Montmayeur A."/>
            <person name="Mulrain L."/>
            <person name="Navidi A."/>
            <person name="Naylor J."/>
            <person name="Negash T."/>
            <person name="Nguyen T."/>
            <person name="Nguyen N."/>
            <person name="Nicol R."/>
            <person name="Norbu C."/>
            <person name="Norbu N."/>
            <person name="Novod N."/>
            <person name="O'Neill B."/>
            <person name="Osman S."/>
            <person name="Markiewicz E."/>
            <person name="Oyono O.L."/>
            <person name="Patti C."/>
            <person name="Phunkhang P."/>
            <person name="Pierre F."/>
            <person name="Priest M."/>
            <person name="Raghuraman S."/>
            <person name="Rege F."/>
            <person name="Reyes R."/>
            <person name="Rise C."/>
            <person name="Rogov P."/>
            <person name="Ross K."/>
            <person name="Ryan E."/>
            <person name="Settipalli S."/>
            <person name="Shea T."/>
            <person name="Sherpa N."/>
            <person name="Shi L."/>
            <person name="Shih D."/>
            <person name="Sparrow T."/>
            <person name="Spaulding J."/>
            <person name="Stalker J."/>
            <person name="Stange-Thomann N."/>
            <person name="Stavropoulos S."/>
            <person name="Stone C."/>
            <person name="Strader C."/>
            <person name="Tesfaye S."/>
            <person name="Thomson T."/>
            <person name="Thoulutsang Y."/>
            <person name="Thoulutsang D."/>
            <person name="Topham K."/>
            <person name="Topping I."/>
            <person name="Tsamla T."/>
            <person name="Vassiliev H."/>
            <person name="Vo A."/>
            <person name="Wangchuk T."/>
            <person name="Wangdi T."/>
            <person name="Weiand M."/>
            <person name="Wilkinson J."/>
            <person name="Wilson A."/>
            <person name="Yadav S."/>
            <person name="Young G."/>
            <person name="Yu Q."/>
            <person name="Zembek L."/>
            <person name="Zhong D."/>
            <person name="Zimmer A."/>
            <person name="Zwirko Z."/>
            <person name="Jaffe D.B."/>
            <person name="Alvarez P."/>
            <person name="Brockman W."/>
            <person name="Butler J."/>
            <person name="Chin C."/>
            <person name="Gnerre S."/>
            <person name="Grabherr M."/>
            <person name="Kleber M."/>
            <person name="Mauceli E."/>
            <person name="MacCallum I."/>
        </authorList>
    </citation>
    <scope>NUCLEOTIDE SEQUENCE [LARGE SCALE GENOMIC DNA]</scope>
    <source>
        <strain evidence="4">Tucson 15010-1051.87</strain>
    </source>
</reference>